<dbReference type="EMBL" id="MAPZ01000028">
    <property type="protein sequence ID" value="OBY09646.1"/>
    <property type="molecule type" value="Genomic_DNA"/>
</dbReference>
<reference evidence="2 3" key="1">
    <citation type="submission" date="2016-06" db="EMBL/GenBank/DDBJ databases">
        <authorList>
            <person name="Kjaerup R.B."/>
            <person name="Dalgaard T.S."/>
            <person name="Juul-Madsen H.R."/>
        </authorList>
    </citation>
    <scope>NUCLEOTIDE SEQUENCE [LARGE SCALE GENOMIC DNA]</scope>
    <source>
        <strain evidence="2 3">373-A1</strain>
    </source>
</reference>
<comment type="caution">
    <text evidence="2">The sequence shown here is derived from an EMBL/GenBank/DDBJ whole genome shotgun (WGS) entry which is preliminary data.</text>
</comment>
<evidence type="ECO:0000256" key="1">
    <source>
        <dbReference type="SAM" id="MobiDB-lite"/>
    </source>
</evidence>
<accession>A0A174WFW7</accession>
<protein>
    <submittedName>
        <fullName evidence="2">Uncharacterized protein</fullName>
    </submittedName>
</protein>
<organism evidence="2 3">
    <name type="scientific">Clostridium paraputrificum</name>
    <dbReference type="NCBI Taxonomy" id="29363"/>
    <lineage>
        <taxon>Bacteria</taxon>
        <taxon>Bacillati</taxon>
        <taxon>Bacillota</taxon>
        <taxon>Clostridia</taxon>
        <taxon>Eubacteriales</taxon>
        <taxon>Clostridiaceae</taxon>
        <taxon>Clostridium</taxon>
    </lineage>
</organism>
<feature type="region of interest" description="Disordered" evidence="1">
    <location>
        <begin position="108"/>
        <end position="136"/>
    </location>
</feature>
<dbReference type="Proteomes" id="UP000092714">
    <property type="component" value="Unassembled WGS sequence"/>
</dbReference>
<sequence>MNSDNYNGFEEFFYNMFNFTGTFDEQGCSDMPGGFQDLNPQLFSLMGQIIGMVMSGNLPFNVQNAIGNWLMLVGQTIETYNAQQQYFQSGPGRYYDLKYKNVTNPFCPQSNQSSSTSQTGESTSKNKQTAKTCSDIEHLRKEVDRLSLELERLRKEVHGQ</sequence>
<dbReference type="AlphaFoldDB" id="A0A174WFW7"/>
<gene>
    <name evidence="2" type="ORF">CP373A1_15020</name>
</gene>
<feature type="compositionally biased region" description="Low complexity" evidence="1">
    <location>
        <begin position="109"/>
        <end position="123"/>
    </location>
</feature>
<proteinExistence type="predicted"/>
<keyword evidence="3" id="KW-1185">Reference proteome</keyword>
<dbReference type="GeneID" id="42776818"/>
<name>A0A174WFW7_9CLOT</name>
<dbReference type="RefSeq" id="WP_027098985.1">
    <property type="nucleotide sequence ID" value="NZ_CABHIH010000007.1"/>
</dbReference>
<dbReference type="eggNOG" id="ENOG50347CC">
    <property type="taxonomic scope" value="Bacteria"/>
</dbReference>
<evidence type="ECO:0000313" key="2">
    <source>
        <dbReference type="EMBL" id="OBY09646.1"/>
    </source>
</evidence>
<evidence type="ECO:0000313" key="3">
    <source>
        <dbReference type="Proteomes" id="UP000092714"/>
    </source>
</evidence>